<feature type="region of interest" description="Disordered" evidence="6">
    <location>
        <begin position="1"/>
        <end position="39"/>
    </location>
</feature>
<dbReference type="GO" id="GO:0005524">
    <property type="term" value="F:ATP binding"/>
    <property type="evidence" value="ECO:0007669"/>
    <property type="project" value="UniProtKB-KW"/>
</dbReference>
<dbReference type="Pfam" id="PF00069">
    <property type="entry name" value="Pkinase"/>
    <property type="match status" value="1"/>
</dbReference>
<dbReference type="AlphaFoldDB" id="A0A8H7SE88"/>
<protein>
    <recommendedName>
        <fullName evidence="7">Protein kinase domain-containing protein</fullName>
    </recommendedName>
</protein>
<dbReference type="Gene3D" id="1.10.510.10">
    <property type="entry name" value="Transferase(Phosphotransferase) domain 1"/>
    <property type="match status" value="1"/>
</dbReference>
<dbReference type="InterPro" id="IPR050494">
    <property type="entry name" value="Ser_Thr_dual-spec_kinase"/>
</dbReference>
<gene>
    <name evidence="8" type="ORF">INT45_014197</name>
</gene>
<reference evidence="8 9" key="1">
    <citation type="submission" date="2020-12" db="EMBL/GenBank/DDBJ databases">
        <title>Metabolic potential, ecology and presence of endohyphal bacteria is reflected in genomic diversity of Mucoromycotina.</title>
        <authorList>
            <person name="Muszewska A."/>
            <person name="Okrasinska A."/>
            <person name="Steczkiewicz K."/>
            <person name="Drgas O."/>
            <person name="Orlowska M."/>
            <person name="Perlinska-Lenart U."/>
            <person name="Aleksandrzak-Piekarczyk T."/>
            <person name="Szatraj K."/>
            <person name="Zielenkiewicz U."/>
            <person name="Pilsyk S."/>
            <person name="Malc E."/>
            <person name="Mieczkowski P."/>
            <person name="Kruszewska J.S."/>
            <person name="Biernat P."/>
            <person name="Pawlowska J."/>
        </authorList>
    </citation>
    <scope>NUCLEOTIDE SEQUENCE [LARGE SCALE GENOMIC DNA]</scope>
    <source>
        <strain evidence="8 9">CBS 142.35</strain>
    </source>
</reference>
<evidence type="ECO:0000259" key="7">
    <source>
        <dbReference type="PROSITE" id="PS50011"/>
    </source>
</evidence>
<keyword evidence="2" id="KW-0808">Transferase</keyword>
<evidence type="ECO:0000256" key="6">
    <source>
        <dbReference type="SAM" id="MobiDB-lite"/>
    </source>
</evidence>
<dbReference type="InterPro" id="IPR008271">
    <property type="entry name" value="Ser/Thr_kinase_AS"/>
</dbReference>
<dbReference type="SUPFAM" id="SSF56112">
    <property type="entry name" value="Protein kinase-like (PK-like)"/>
    <property type="match status" value="1"/>
</dbReference>
<dbReference type="Gene3D" id="3.30.200.20">
    <property type="entry name" value="Phosphorylase Kinase, domain 1"/>
    <property type="match status" value="1"/>
</dbReference>
<keyword evidence="9" id="KW-1185">Reference proteome</keyword>
<evidence type="ECO:0000313" key="9">
    <source>
        <dbReference type="Proteomes" id="UP000646827"/>
    </source>
</evidence>
<dbReference type="PROSITE" id="PS00108">
    <property type="entry name" value="PROTEIN_KINASE_ST"/>
    <property type="match status" value="1"/>
</dbReference>
<keyword evidence="3" id="KW-0547">Nucleotide-binding</keyword>
<accession>A0A8H7SE88</accession>
<evidence type="ECO:0000256" key="2">
    <source>
        <dbReference type="ARBA" id="ARBA00022679"/>
    </source>
</evidence>
<evidence type="ECO:0000256" key="3">
    <source>
        <dbReference type="ARBA" id="ARBA00022741"/>
    </source>
</evidence>
<feature type="compositionally biased region" description="Polar residues" evidence="6">
    <location>
        <begin position="1"/>
        <end position="16"/>
    </location>
</feature>
<feature type="region of interest" description="Disordered" evidence="6">
    <location>
        <begin position="59"/>
        <end position="86"/>
    </location>
</feature>
<dbReference type="EMBL" id="JAEPRB010000016">
    <property type="protein sequence ID" value="KAG2226453.1"/>
    <property type="molecule type" value="Genomic_DNA"/>
</dbReference>
<keyword evidence="5" id="KW-0067">ATP-binding</keyword>
<dbReference type="PANTHER" id="PTHR24058:SF17">
    <property type="entry name" value="HOMEODOMAIN INTERACTING PROTEIN KINASE, ISOFORM D"/>
    <property type="match status" value="1"/>
</dbReference>
<dbReference type="GO" id="GO:0005737">
    <property type="term" value="C:cytoplasm"/>
    <property type="evidence" value="ECO:0007669"/>
    <property type="project" value="TreeGrafter"/>
</dbReference>
<dbReference type="GO" id="GO:0005634">
    <property type="term" value="C:nucleus"/>
    <property type="evidence" value="ECO:0007669"/>
    <property type="project" value="TreeGrafter"/>
</dbReference>
<organism evidence="8 9">
    <name type="scientific">Circinella minor</name>
    <dbReference type="NCBI Taxonomy" id="1195481"/>
    <lineage>
        <taxon>Eukaryota</taxon>
        <taxon>Fungi</taxon>
        <taxon>Fungi incertae sedis</taxon>
        <taxon>Mucoromycota</taxon>
        <taxon>Mucoromycotina</taxon>
        <taxon>Mucoromycetes</taxon>
        <taxon>Mucorales</taxon>
        <taxon>Lichtheimiaceae</taxon>
        <taxon>Circinella</taxon>
    </lineage>
</organism>
<proteinExistence type="predicted"/>
<keyword evidence="1" id="KW-0723">Serine/threonine-protein kinase</keyword>
<dbReference type="GO" id="GO:0004674">
    <property type="term" value="F:protein serine/threonine kinase activity"/>
    <property type="evidence" value="ECO:0007669"/>
    <property type="project" value="UniProtKB-KW"/>
</dbReference>
<evidence type="ECO:0000256" key="4">
    <source>
        <dbReference type="ARBA" id="ARBA00022777"/>
    </source>
</evidence>
<dbReference type="SMART" id="SM00220">
    <property type="entry name" value="S_TKc"/>
    <property type="match status" value="1"/>
</dbReference>
<dbReference type="Proteomes" id="UP000646827">
    <property type="component" value="Unassembled WGS sequence"/>
</dbReference>
<dbReference type="OrthoDB" id="2288742at2759"/>
<keyword evidence="4" id="KW-0418">Kinase</keyword>
<name>A0A8H7SE88_9FUNG</name>
<dbReference type="InterPro" id="IPR011009">
    <property type="entry name" value="Kinase-like_dom_sf"/>
</dbReference>
<feature type="domain" description="Protein kinase" evidence="7">
    <location>
        <begin position="304"/>
        <end position="522"/>
    </location>
</feature>
<dbReference type="InterPro" id="IPR000719">
    <property type="entry name" value="Prot_kinase_dom"/>
</dbReference>
<dbReference type="PANTHER" id="PTHR24058">
    <property type="entry name" value="DUAL SPECIFICITY PROTEIN KINASE"/>
    <property type="match status" value="1"/>
</dbReference>
<dbReference type="PROSITE" id="PS50011">
    <property type="entry name" value="PROTEIN_KINASE_DOM"/>
    <property type="match status" value="1"/>
</dbReference>
<evidence type="ECO:0000256" key="5">
    <source>
        <dbReference type="ARBA" id="ARBA00022840"/>
    </source>
</evidence>
<sequence length="522" mass="58856">MNHTQHQQCYSSTAKDQSAAPAADYHHPTSSLSSSSSGEVPIADRSMMYYYTAALTVSNEKQKRQIPSSSSSSSSSEEDNSSNKSASSIIATATGLEPKKPIAARIADAHRPNNTITHGGGKDLDNVKEAIVLKDEPKKRTPVMVTPESTLSSDISCSSSIELIENTDFPYIESDDQALLRQEPEEIKVHEVKEERQRIMKKGFRPFVRTNSISSSSGSIATVTMKTIRRMKNKSPLHSLTVQLKSTYEHIDPEFGYTNRSNPCRVLTRPSKPAKNDGYDNENDDYIIRVHDILRSSDNKSSQYKIIDLLGSGTFGQVVKCVNLSTHELVSVKIIKNKSTYRQQSRLEAEILQRLHQKILPKDREYILKIHTTFNHKNHLCIVSELLSFSLFELLRQNRDEGLPIHFVRSISIRLIETLVLLKETKFIHCDLKPENILLKSVDSPEIKVVDYGAACHENKKDYTYIQSRFYRAPEVILGMPYSFPIDMWSAGCVIGEVFLGKPLFNGISEHNQLRRIIDILG</sequence>
<dbReference type="GO" id="GO:0004713">
    <property type="term" value="F:protein tyrosine kinase activity"/>
    <property type="evidence" value="ECO:0007669"/>
    <property type="project" value="TreeGrafter"/>
</dbReference>
<comment type="caution">
    <text evidence="8">The sequence shown here is derived from an EMBL/GenBank/DDBJ whole genome shotgun (WGS) entry which is preliminary data.</text>
</comment>
<evidence type="ECO:0000256" key="1">
    <source>
        <dbReference type="ARBA" id="ARBA00022527"/>
    </source>
</evidence>
<evidence type="ECO:0000313" key="8">
    <source>
        <dbReference type="EMBL" id="KAG2226453.1"/>
    </source>
</evidence>